<name>A0A9N9NP00_9GLOM</name>
<protein>
    <submittedName>
        <fullName evidence="1">9571_t:CDS:1</fullName>
    </submittedName>
</protein>
<organism evidence="1 2">
    <name type="scientific">Cetraspora pellucida</name>
    <dbReference type="NCBI Taxonomy" id="1433469"/>
    <lineage>
        <taxon>Eukaryota</taxon>
        <taxon>Fungi</taxon>
        <taxon>Fungi incertae sedis</taxon>
        <taxon>Mucoromycota</taxon>
        <taxon>Glomeromycotina</taxon>
        <taxon>Glomeromycetes</taxon>
        <taxon>Diversisporales</taxon>
        <taxon>Gigasporaceae</taxon>
        <taxon>Cetraspora</taxon>
    </lineage>
</organism>
<reference evidence="1" key="1">
    <citation type="submission" date="2021-06" db="EMBL/GenBank/DDBJ databases">
        <authorList>
            <person name="Kallberg Y."/>
            <person name="Tangrot J."/>
            <person name="Rosling A."/>
        </authorList>
    </citation>
    <scope>NUCLEOTIDE SEQUENCE</scope>
    <source>
        <strain evidence="1">FL966</strain>
    </source>
</reference>
<sequence length="267" mass="30818">MPCYIDTIVKISQVRHSDKEESNLTVVWRDINSQSVFVKNEYYSVGGKVIPGNYNDNLRLEDVAQKVNEENAMVRVLVKDYVDQSNSFIIRIVFPYNNNQFKYLMNSVHPDESLMFVIGLMEIIQDDLYVYAIETSYVDFAFQDANGNSFKEFATESYSKCRESNQFITESPASSSHSSKYVRVEDEDPNHIDSDYVEDKCEYDKGYTKSAESDENVIDISKKSGRSYEKANKGEINCSIVHNMRKRSEMLKNMNDNAVGEEYKKTN</sequence>
<evidence type="ECO:0000313" key="1">
    <source>
        <dbReference type="EMBL" id="CAG8745616.1"/>
    </source>
</evidence>
<evidence type="ECO:0000313" key="2">
    <source>
        <dbReference type="Proteomes" id="UP000789759"/>
    </source>
</evidence>
<dbReference type="AlphaFoldDB" id="A0A9N9NP00"/>
<gene>
    <name evidence="1" type="ORF">CPELLU_LOCUS14358</name>
</gene>
<proteinExistence type="predicted"/>
<dbReference type="OrthoDB" id="10330714at2759"/>
<comment type="caution">
    <text evidence="1">The sequence shown here is derived from an EMBL/GenBank/DDBJ whole genome shotgun (WGS) entry which is preliminary data.</text>
</comment>
<dbReference type="Proteomes" id="UP000789759">
    <property type="component" value="Unassembled WGS sequence"/>
</dbReference>
<accession>A0A9N9NP00</accession>
<dbReference type="EMBL" id="CAJVQA010016881">
    <property type="protein sequence ID" value="CAG8745616.1"/>
    <property type="molecule type" value="Genomic_DNA"/>
</dbReference>
<keyword evidence="2" id="KW-1185">Reference proteome</keyword>